<reference evidence="1" key="1">
    <citation type="journal article" date="2011" name="Genome Biol.">
        <title>The draft genome of the carcinogenic human liver fluke Clonorchis sinensis.</title>
        <authorList>
            <person name="Wang X."/>
            <person name="Chen W."/>
            <person name="Huang Y."/>
            <person name="Sun J."/>
            <person name="Men J."/>
            <person name="Liu H."/>
            <person name="Luo F."/>
            <person name="Guo L."/>
            <person name="Lv X."/>
            <person name="Deng C."/>
            <person name="Zhou C."/>
            <person name="Fan Y."/>
            <person name="Li X."/>
            <person name="Huang L."/>
            <person name="Hu Y."/>
            <person name="Liang C."/>
            <person name="Hu X."/>
            <person name="Xu J."/>
            <person name="Yu X."/>
        </authorList>
    </citation>
    <scope>NUCLEOTIDE SEQUENCE [LARGE SCALE GENOMIC DNA]</scope>
    <source>
        <strain evidence="1">Henan</strain>
    </source>
</reference>
<sequence>MMMLKKGVRPVVDCQSFQQPYEWRSPKDTQPLELLMDKQFFGLFKWSFQGNYLHFMLECTCVFYFPWDKTISWNHVRPEVCRTKPATFLSLNVERSKNSSASAEVLTLSNQSETVTRSLVYYDWINPCRHCNKWRLIGVNGIRAINFVLLRQFSINVDSDVDVCVTEDASSYFSSLFGVFFDDVQMATDIDPFKWNLCLGGHGSICCDSYKYTYWKKAVSTVRDHTNRPTNHKKSCIQAAINTSNDNERKNK</sequence>
<dbReference type="EMBL" id="DF144661">
    <property type="protein sequence ID" value="GAA57325.1"/>
    <property type="molecule type" value="Genomic_DNA"/>
</dbReference>
<dbReference type="AlphaFoldDB" id="G7YWJ5"/>
<accession>G7YWJ5</accession>
<reference key="2">
    <citation type="submission" date="2011-10" db="EMBL/GenBank/DDBJ databases">
        <title>The genome and transcriptome sequence of Clonorchis sinensis provide insights into the carcinogenic liver fluke.</title>
        <authorList>
            <person name="Wang X."/>
            <person name="Huang Y."/>
            <person name="Chen W."/>
            <person name="Liu H."/>
            <person name="Guo L."/>
            <person name="Chen Y."/>
            <person name="Luo F."/>
            <person name="Zhou W."/>
            <person name="Sun J."/>
            <person name="Mao Q."/>
            <person name="Liang P."/>
            <person name="Zhou C."/>
            <person name="Tian Y."/>
            <person name="Men J."/>
            <person name="Lv X."/>
            <person name="Huang L."/>
            <person name="Zhou J."/>
            <person name="Hu Y."/>
            <person name="Li R."/>
            <person name="Zhang F."/>
            <person name="Lei H."/>
            <person name="Li X."/>
            <person name="Hu X."/>
            <person name="Liang C."/>
            <person name="Xu J."/>
            <person name="Wu Z."/>
            <person name="Yu X."/>
        </authorList>
    </citation>
    <scope>NUCLEOTIDE SEQUENCE</scope>
    <source>
        <strain>Henan</strain>
    </source>
</reference>
<proteinExistence type="predicted"/>
<protein>
    <submittedName>
        <fullName evidence="1">Uncharacterized protein</fullName>
    </submittedName>
</protein>
<evidence type="ECO:0000313" key="1">
    <source>
        <dbReference type="EMBL" id="GAA57325.1"/>
    </source>
</evidence>
<organism evidence="1 2">
    <name type="scientific">Clonorchis sinensis</name>
    <name type="common">Chinese liver fluke</name>
    <dbReference type="NCBI Taxonomy" id="79923"/>
    <lineage>
        <taxon>Eukaryota</taxon>
        <taxon>Metazoa</taxon>
        <taxon>Spiralia</taxon>
        <taxon>Lophotrochozoa</taxon>
        <taxon>Platyhelminthes</taxon>
        <taxon>Trematoda</taxon>
        <taxon>Digenea</taxon>
        <taxon>Opisthorchiida</taxon>
        <taxon>Opisthorchiata</taxon>
        <taxon>Opisthorchiidae</taxon>
        <taxon>Clonorchis</taxon>
    </lineage>
</organism>
<gene>
    <name evidence="1" type="ORF">CLF_112532</name>
</gene>
<name>G7YWJ5_CLOSI</name>
<evidence type="ECO:0000313" key="2">
    <source>
        <dbReference type="Proteomes" id="UP000008909"/>
    </source>
</evidence>
<keyword evidence="2" id="KW-1185">Reference proteome</keyword>
<dbReference type="Proteomes" id="UP000008909">
    <property type="component" value="Unassembled WGS sequence"/>
</dbReference>